<dbReference type="HAMAP" id="MF_00269">
    <property type="entry name" value="Tpx"/>
    <property type="match status" value="1"/>
</dbReference>
<dbReference type="PANTHER" id="PTHR43110">
    <property type="entry name" value="THIOL PEROXIDASE"/>
    <property type="match status" value="1"/>
</dbReference>
<dbReference type="InterPro" id="IPR013740">
    <property type="entry name" value="Redoxin"/>
</dbReference>
<evidence type="ECO:0000256" key="6">
    <source>
        <dbReference type="HAMAP-Rule" id="MF_00269"/>
    </source>
</evidence>
<dbReference type="AlphaFoldDB" id="A0A084ILH7"/>
<evidence type="ECO:0000256" key="2">
    <source>
        <dbReference type="ARBA" id="ARBA00022862"/>
    </source>
</evidence>
<evidence type="ECO:0000256" key="7">
    <source>
        <dbReference type="SAM" id="MobiDB-lite"/>
    </source>
</evidence>
<proteinExistence type="inferred from homology"/>
<dbReference type="PANTHER" id="PTHR43110:SF1">
    <property type="entry name" value="THIOL PEROXIDASE"/>
    <property type="match status" value="1"/>
</dbReference>
<keyword evidence="10" id="KW-1185">Reference proteome</keyword>
<keyword evidence="5 6" id="KW-0676">Redox-active center</keyword>
<sequence>MSQTITRRGAPMNVAGKLPQPGDKLPPMRLTGSDLADVGLDAFVGKAKIFNIFPSLDTPTCALSVKQFNARVETMNDVVLLQVSADLPFAHKRFCAAEGLENGVTLSMMRDKTFAADYGVLIEDGGMAGLCARAVIVADADDTVVYSQLVSEIAEEPDYDAAIAALENR</sequence>
<name>A0A084ILH7_SALHC</name>
<dbReference type="PROSITE" id="PS51352">
    <property type="entry name" value="THIOREDOXIN_2"/>
    <property type="match status" value="1"/>
</dbReference>
<comment type="function">
    <text evidence="6">Thiol-specific peroxidase that catalyzes the reduction of hydrogen peroxide and organic hydroperoxides to water and alcohols, respectively. Plays a role in cell protection against oxidative stress by detoxifying peroxides.</text>
</comment>
<keyword evidence="2 6" id="KW-0049">Antioxidant</keyword>
<organism evidence="9 10">
    <name type="scientific">Salinisphaera hydrothermalis (strain C41B8)</name>
    <dbReference type="NCBI Taxonomy" id="1304275"/>
    <lineage>
        <taxon>Bacteria</taxon>
        <taxon>Pseudomonadati</taxon>
        <taxon>Pseudomonadota</taxon>
        <taxon>Gammaproteobacteria</taxon>
        <taxon>Salinisphaerales</taxon>
        <taxon>Salinisphaeraceae</taxon>
        <taxon>Salinisphaera</taxon>
    </lineage>
</organism>
<dbReference type="InterPro" id="IPR050455">
    <property type="entry name" value="Tpx_Peroxidase_subfamily"/>
</dbReference>
<dbReference type="InterPro" id="IPR036249">
    <property type="entry name" value="Thioredoxin-like_sf"/>
</dbReference>
<feature type="domain" description="Thioredoxin" evidence="8">
    <location>
        <begin position="19"/>
        <end position="168"/>
    </location>
</feature>
<evidence type="ECO:0000256" key="3">
    <source>
        <dbReference type="ARBA" id="ARBA00023002"/>
    </source>
</evidence>
<reference evidence="9 10" key="1">
    <citation type="submission" date="2013-03" db="EMBL/GenBank/DDBJ databases">
        <title>Salinisphaera hydrothermalis C41B8 Genome Sequencing.</title>
        <authorList>
            <person name="Li C."/>
            <person name="Lai Q."/>
            <person name="Shao Z."/>
        </authorList>
    </citation>
    <scope>NUCLEOTIDE SEQUENCE [LARGE SCALE GENOMIC DNA]</scope>
    <source>
        <strain evidence="9 10">C41B8</strain>
    </source>
</reference>
<dbReference type="PROSITE" id="PS01265">
    <property type="entry name" value="TPX"/>
    <property type="match status" value="1"/>
</dbReference>
<gene>
    <name evidence="6" type="primary">tpx</name>
    <name evidence="9" type="ORF">C41B8_09291</name>
</gene>
<dbReference type="EMBL" id="APNK01000011">
    <property type="protein sequence ID" value="KEZ77561.1"/>
    <property type="molecule type" value="Genomic_DNA"/>
</dbReference>
<evidence type="ECO:0000256" key="4">
    <source>
        <dbReference type="ARBA" id="ARBA00023157"/>
    </source>
</evidence>
<dbReference type="Proteomes" id="UP000028302">
    <property type="component" value="Unassembled WGS sequence"/>
</dbReference>
<dbReference type="PATRIC" id="fig|1304275.5.peg.1891"/>
<dbReference type="OrthoDB" id="9781543at2"/>
<accession>A0A084ILH7</accession>
<dbReference type="RefSeq" id="WP_037336967.1">
    <property type="nucleotide sequence ID" value="NZ_APNK01000011.1"/>
</dbReference>
<comment type="catalytic activity">
    <reaction evidence="6">
        <text>a hydroperoxide + [thioredoxin]-dithiol = an alcohol + [thioredoxin]-disulfide + H2O</text>
        <dbReference type="Rhea" id="RHEA:62620"/>
        <dbReference type="Rhea" id="RHEA-COMP:10698"/>
        <dbReference type="Rhea" id="RHEA-COMP:10700"/>
        <dbReference type="ChEBI" id="CHEBI:15377"/>
        <dbReference type="ChEBI" id="CHEBI:29950"/>
        <dbReference type="ChEBI" id="CHEBI:30879"/>
        <dbReference type="ChEBI" id="CHEBI:35924"/>
        <dbReference type="ChEBI" id="CHEBI:50058"/>
        <dbReference type="EC" id="1.11.1.24"/>
    </reaction>
</comment>
<feature type="disulfide bond" description="Redox-active" evidence="6">
    <location>
        <begin position="61"/>
        <end position="95"/>
    </location>
</feature>
<dbReference type="Pfam" id="PF08534">
    <property type="entry name" value="Redoxin"/>
    <property type="match status" value="1"/>
</dbReference>
<dbReference type="STRING" id="1304275.C41B8_09291"/>
<comment type="subunit">
    <text evidence="6">Homodimer.</text>
</comment>
<feature type="region of interest" description="Disordered" evidence="7">
    <location>
        <begin position="1"/>
        <end position="25"/>
    </location>
</feature>
<feature type="active site" description="Cysteine sulfenic acid (-SOH) intermediate" evidence="6">
    <location>
        <position position="61"/>
    </location>
</feature>
<dbReference type="InterPro" id="IPR013766">
    <property type="entry name" value="Thioredoxin_domain"/>
</dbReference>
<evidence type="ECO:0000313" key="10">
    <source>
        <dbReference type="Proteomes" id="UP000028302"/>
    </source>
</evidence>
<comment type="miscellaneous">
    <text evidence="6">The active site is a conserved redox-active cysteine residue, the peroxidatic cysteine (C(P)), which makes the nucleophilic attack on the peroxide substrate. The peroxide oxidizes the C(P)-SH to cysteine sulfenic acid (C(P)-SOH), which then reacts with another cysteine residue, the resolving cysteine (C(R)), to form a disulfide bridge. The disulfide is subsequently reduced by an appropriate electron donor to complete the catalytic cycle. In this atypical 2-Cys peroxiredoxin, C(R) is present in the same subunit to form an intramolecular disulfide. The disulfide is subsequently reduced by thioredoxin.</text>
</comment>
<dbReference type="EC" id="1.11.1.24" evidence="6"/>
<dbReference type="InterPro" id="IPR002065">
    <property type="entry name" value="TPX"/>
</dbReference>
<protein>
    <recommendedName>
        <fullName evidence="6">Thiol peroxidase</fullName>
        <shortName evidence="6">Tpx</shortName>
        <ecNumber evidence="6">1.11.1.24</ecNumber>
    </recommendedName>
    <alternativeName>
        <fullName evidence="6">Peroxiredoxin tpx</fullName>
        <shortName evidence="6">Prx</shortName>
    </alternativeName>
    <alternativeName>
        <fullName evidence="6">Thioredoxin peroxidase</fullName>
    </alternativeName>
    <alternativeName>
        <fullName evidence="6">Thioredoxin-dependent peroxiredoxin</fullName>
    </alternativeName>
</protein>
<keyword evidence="1 6" id="KW-0575">Peroxidase</keyword>
<evidence type="ECO:0000259" key="8">
    <source>
        <dbReference type="PROSITE" id="PS51352"/>
    </source>
</evidence>
<keyword evidence="4 6" id="KW-1015">Disulfide bond</keyword>
<dbReference type="Gene3D" id="3.40.30.10">
    <property type="entry name" value="Glutaredoxin"/>
    <property type="match status" value="1"/>
</dbReference>
<comment type="similarity">
    <text evidence="6">Belongs to the peroxiredoxin family. Tpx subfamily.</text>
</comment>
<dbReference type="NCBIfam" id="NF001808">
    <property type="entry name" value="PRK00522.1"/>
    <property type="match status" value="1"/>
</dbReference>
<keyword evidence="3 6" id="KW-0560">Oxidoreductase</keyword>
<evidence type="ECO:0000256" key="5">
    <source>
        <dbReference type="ARBA" id="ARBA00023284"/>
    </source>
</evidence>
<evidence type="ECO:0000256" key="1">
    <source>
        <dbReference type="ARBA" id="ARBA00022559"/>
    </source>
</evidence>
<dbReference type="CDD" id="cd03014">
    <property type="entry name" value="PRX_Atyp2cys"/>
    <property type="match status" value="1"/>
</dbReference>
<evidence type="ECO:0000313" key="9">
    <source>
        <dbReference type="EMBL" id="KEZ77561.1"/>
    </source>
</evidence>
<dbReference type="GO" id="GO:0008379">
    <property type="term" value="F:thioredoxin peroxidase activity"/>
    <property type="evidence" value="ECO:0007669"/>
    <property type="project" value="UniProtKB-UniRule"/>
</dbReference>
<dbReference type="InterPro" id="IPR018219">
    <property type="entry name" value="Tpx_CS"/>
</dbReference>
<dbReference type="eggNOG" id="COG2077">
    <property type="taxonomic scope" value="Bacteria"/>
</dbReference>
<dbReference type="SUPFAM" id="SSF52833">
    <property type="entry name" value="Thioredoxin-like"/>
    <property type="match status" value="1"/>
</dbReference>
<comment type="caution">
    <text evidence="9">The sequence shown here is derived from an EMBL/GenBank/DDBJ whole genome shotgun (WGS) entry which is preliminary data.</text>
</comment>